<comment type="caution">
    <text evidence="7">The sequence shown here is derived from an EMBL/GenBank/DDBJ whole genome shotgun (WGS) entry which is preliminary data.</text>
</comment>
<name>A0ABS4GSU1_9BACL</name>
<feature type="domain" description="HTH cro/C1-type" evidence="6">
    <location>
        <begin position="2"/>
        <end position="47"/>
    </location>
</feature>
<dbReference type="CDD" id="cd06267">
    <property type="entry name" value="PBP1_LacI_sugar_binding-like"/>
    <property type="match status" value="1"/>
</dbReference>
<dbReference type="EMBL" id="JAGGKT010000010">
    <property type="protein sequence ID" value="MBP1933349.1"/>
    <property type="molecule type" value="Genomic_DNA"/>
</dbReference>
<dbReference type="InterPro" id="IPR001387">
    <property type="entry name" value="Cro/C1-type_HTH"/>
</dbReference>
<evidence type="ECO:0000259" key="5">
    <source>
        <dbReference type="PROSITE" id="PS50932"/>
    </source>
</evidence>
<dbReference type="PANTHER" id="PTHR30146:SF148">
    <property type="entry name" value="HTH-TYPE TRANSCRIPTIONAL REPRESSOR PURR-RELATED"/>
    <property type="match status" value="1"/>
</dbReference>
<dbReference type="PROSITE" id="PS50932">
    <property type="entry name" value="HTH_LACI_2"/>
    <property type="match status" value="1"/>
</dbReference>
<dbReference type="SUPFAM" id="SSF53822">
    <property type="entry name" value="Periplasmic binding protein-like I"/>
    <property type="match status" value="1"/>
</dbReference>
<evidence type="ECO:0000256" key="3">
    <source>
        <dbReference type="ARBA" id="ARBA00023125"/>
    </source>
</evidence>
<dbReference type="InterPro" id="IPR028082">
    <property type="entry name" value="Peripla_BP_I"/>
</dbReference>
<dbReference type="SMART" id="SM00354">
    <property type="entry name" value="HTH_LACI"/>
    <property type="match status" value="1"/>
</dbReference>
<organism evidence="7 8">
    <name type="scientific">Ammoniphilus resinae</name>
    <dbReference type="NCBI Taxonomy" id="861532"/>
    <lineage>
        <taxon>Bacteria</taxon>
        <taxon>Bacillati</taxon>
        <taxon>Bacillota</taxon>
        <taxon>Bacilli</taxon>
        <taxon>Bacillales</taxon>
        <taxon>Paenibacillaceae</taxon>
        <taxon>Aneurinibacillus group</taxon>
        <taxon>Ammoniphilus</taxon>
    </lineage>
</organism>
<dbReference type="PROSITE" id="PS50943">
    <property type="entry name" value="HTH_CROC1"/>
    <property type="match status" value="1"/>
</dbReference>
<reference evidence="7 8" key="1">
    <citation type="submission" date="2021-03" db="EMBL/GenBank/DDBJ databases">
        <title>Genomic Encyclopedia of Type Strains, Phase IV (KMG-IV): sequencing the most valuable type-strain genomes for metagenomic binning, comparative biology and taxonomic classification.</title>
        <authorList>
            <person name="Goeker M."/>
        </authorList>
    </citation>
    <scope>NUCLEOTIDE SEQUENCE [LARGE SCALE GENOMIC DNA]</scope>
    <source>
        <strain evidence="7 8">DSM 24738</strain>
    </source>
</reference>
<gene>
    <name evidence="7" type="ORF">J2Z37_003362</name>
</gene>
<dbReference type="SUPFAM" id="SSF47413">
    <property type="entry name" value="lambda repressor-like DNA-binding domains"/>
    <property type="match status" value="1"/>
</dbReference>
<dbReference type="Pfam" id="PF00532">
    <property type="entry name" value="Peripla_BP_1"/>
    <property type="match status" value="1"/>
</dbReference>
<evidence type="ECO:0000313" key="8">
    <source>
        <dbReference type="Proteomes" id="UP001519343"/>
    </source>
</evidence>
<accession>A0ABS4GSU1</accession>
<dbReference type="InterPro" id="IPR001761">
    <property type="entry name" value="Peripla_BP/Lac1_sug-bd_dom"/>
</dbReference>
<keyword evidence="1" id="KW-0678">Repressor</keyword>
<dbReference type="Proteomes" id="UP001519343">
    <property type="component" value="Unassembled WGS sequence"/>
</dbReference>
<evidence type="ECO:0000259" key="6">
    <source>
        <dbReference type="PROSITE" id="PS50943"/>
    </source>
</evidence>
<evidence type="ECO:0000256" key="1">
    <source>
        <dbReference type="ARBA" id="ARBA00022491"/>
    </source>
</evidence>
<dbReference type="PROSITE" id="PS00356">
    <property type="entry name" value="HTH_LACI_1"/>
    <property type="match status" value="1"/>
</dbReference>
<keyword evidence="3" id="KW-0238">DNA-binding</keyword>
<protein>
    <submittedName>
        <fullName evidence="7">LacI family transcriptional regulator</fullName>
    </submittedName>
</protein>
<dbReference type="Gene3D" id="1.10.260.40">
    <property type="entry name" value="lambda repressor-like DNA-binding domains"/>
    <property type="match status" value="1"/>
</dbReference>
<keyword evidence="2" id="KW-0805">Transcription regulation</keyword>
<feature type="domain" description="HTH lacI-type" evidence="5">
    <location>
        <begin position="3"/>
        <end position="57"/>
    </location>
</feature>
<dbReference type="PRINTS" id="PR00036">
    <property type="entry name" value="HTHLACI"/>
</dbReference>
<keyword evidence="4" id="KW-0804">Transcription</keyword>
<keyword evidence="8" id="KW-1185">Reference proteome</keyword>
<evidence type="ECO:0000256" key="2">
    <source>
        <dbReference type="ARBA" id="ARBA00023015"/>
    </source>
</evidence>
<sequence>MKITMKDIAKEAGVSVTTVSHVINGTKRISEETYTKIMSLVEKYSYVPNTMAQNLRQQNSNMAALVVSSFPDSYITSIVKAVGERARDRGYHLLFINTNENQKDEQEAVTLLTSRMIDGLILSPTTRDANYLQPLIERKFPIVLVNRYDPKLIELPWVTADDFQAGYDGTYHLIGHGHRNIGIIYNFPEVTTTTDRLEGYKEALKQSGIPFREEYLVQGYGSIEGAALATEKLLTAHKEITAIFVLSDRMTIGTISALKNMSKKWPNDIALIGYGDFEASTIIDPPITNVSLPPDTVGKTAFDALLNRIQNPNYNKHIQLPTSLVIRKSCGCN</sequence>
<dbReference type="Gene3D" id="3.40.50.2300">
    <property type="match status" value="2"/>
</dbReference>
<dbReference type="Pfam" id="PF00356">
    <property type="entry name" value="LacI"/>
    <property type="match status" value="1"/>
</dbReference>
<proteinExistence type="predicted"/>
<evidence type="ECO:0000256" key="4">
    <source>
        <dbReference type="ARBA" id="ARBA00023163"/>
    </source>
</evidence>
<dbReference type="PANTHER" id="PTHR30146">
    <property type="entry name" value="LACI-RELATED TRANSCRIPTIONAL REPRESSOR"/>
    <property type="match status" value="1"/>
</dbReference>
<dbReference type="RefSeq" id="WP_209811354.1">
    <property type="nucleotide sequence ID" value="NZ_JAGGKT010000010.1"/>
</dbReference>
<dbReference type="InterPro" id="IPR000843">
    <property type="entry name" value="HTH_LacI"/>
</dbReference>
<dbReference type="InterPro" id="IPR010982">
    <property type="entry name" value="Lambda_DNA-bd_dom_sf"/>
</dbReference>
<evidence type="ECO:0000313" key="7">
    <source>
        <dbReference type="EMBL" id="MBP1933349.1"/>
    </source>
</evidence>
<dbReference type="CDD" id="cd01392">
    <property type="entry name" value="HTH_LacI"/>
    <property type="match status" value="1"/>
</dbReference>